<dbReference type="Proteomes" id="UP000887013">
    <property type="component" value="Unassembled WGS sequence"/>
</dbReference>
<dbReference type="AlphaFoldDB" id="A0A8X6PCM2"/>
<proteinExistence type="predicted"/>
<comment type="caution">
    <text evidence="1">The sequence shown here is derived from an EMBL/GenBank/DDBJ whole genome shotgun (WGS) entry which is preliminary data.</text>
</comment>
<name>A0A8X6PCM2_NEPPI</name>
<accession>A0A8X6PCM2</accession>
<evidence type="ECO:0000313" key="3">
    <source>
        <dbReference type="Proteomes" id="UP000887013"/>
    </source>
</evidence>
<organism evidence="1 3">
    <name type="scientific">Nephila pilipes</name>
    <name type="common">Giant wood spider</name>
    <name type="synonym">Nephila maculata</name>
    <dbReference type="NCBI Taxonomy" id="299642"/>
    <lineage>
        <taxon>Eukaryota</taxon>
        <taxon>Metazoa</taxon>
        <taxon>Ecdysozoa</taxon>
        <taxon>Arthropoda</taxon>
        <taxon>Chelicerata</taxon>
        <taxon>Arachnida</taxon>
        <taxon>Araneae</taxon>
        <taxon>Araneomorphae</taxon>
        <taxon>Entelegynae</taxon>
        <taxon>Araneoidea</taxon>
        <taxon>Nephilidae</taxon>
        <taxon>Nephila</taxon>
    </lineage>
</organism>
<reference evidence="1" key="1">
    <citation type="submission" date="2020-08" db="EMBL/GenBank/DDBJ databases">
        <title>Multicomponent nature underlies the extraordinary mechanical properties of spider dragline silk.</title>
        <authorList>
            <person name="Kono N."/>
            <person name="Nakamura H."/>
            <person name="Mori M."/>
            <person name="Yoshida Y."/>
            <person name="Ohtoshi R."/>
            <person name="Malay A.D."/>
            <person name="Moran D.A.P."/>
            <person name="Tomita M."/>
            <person name="Numata K."/>
            <person name="Arakawa K."/>
        </authorList>
    </citation>
    <scope>NUCLEOTIDE SEQUENCE</scope>
</reference>
<sequence length="116" mass="12859">MWLLDKCFITYPQWNPPTTFSSSATLSLPSHMNKLHDHLHVHHDTSYSSMASVTTSMPCDHLFLHLTASSDFLPLTHHVHNDLSAIIHGHQNTPQVLKLTSSMTPSMATVVPPGPP</sequence>
<protein>
    <submittedName>
        <fullName evidence="1">Uncharacterized protein</fullName>
    </submittedName>
</protein>
<gene>
    <name evidence="1" type="ORF">NPIL_486941</name>
    <name evidence="2" type="ORF">NPIL_486961</name>
</gene>
<dbReference type="EMBL" id="BMAW01067387">
    <property type="protein sequence ID" value="GFT59552.1"/>
    <property type="molecule type" value="Genomic_DNA"/>
</dbReference>
<dbReference type="EMBL" id="BMAW01067387">
    <property type="protein sequence ID" value="GFT59548.1"/>
    <property type="molecule type" value="Genomic_DNA"/>
</dbReference>
<evidence type="ECO:0000313" key="2">
    <source>
        <dbReference type="EMBL" id="GFT59552.1"/>
    </source>
</evidence>
<keyword evidence="3" id="KW-1185">Reference proteome</keyword>
<evidence type="ECO:0000313" key="1">
    <source>
        <dbReference type="EMBL" id="GFT59548.1"/>
    </source>
</evidence>